<dbReference type="RefSeq" id="WP_008240625.1">
    <property type="nucleotide sequence ID" value="NZ_AJJU01000032.1"/>
</dbReference>
<feature type="chain" id="PRO_5003636013" description="Transporter" evidence="1">
    <location>
        <begin position="22"/>
        <end position="312"/>
    </location>
</feature>
<dbReference type="InterPro" id="IPR025737">
    <property type="entry name" value="FApF"/>
</dbReference>
<dbReference type="Pfam" id="PF13557">
    <property type="entry name" value="Phenol_MetA_deg"/>
    <property type="match status" value="1"/>
</dbReference>
<dbReference type="STRING" id="946077.W5A_11099"/>
<dbReference type="OrthoDB" id="1421312at2"/>
<feature type="signal peptide" evidence="1">
    <location>
        <begin position="1"/>
        <end position="21"/>
    </location>
</feature>
<proteinExistence type="predicted"/>
<name>I0W8Z2_9FLAO</name>
<gene>
    <name evidence="2" type="ORF">W5A_11099</name>
</gene>
<sequence length="312" mass="35085">MNLTQKTYFFLFLLTSTWASAQYTEVINSNRPGASSSAYAVGKNVLQLETGFFTEKQEHTGLLTESTLYGGDFALRWGILFEQLELVWEGTYLSEEITYKHTFPEINASRSNFTKNTLGLKYLLFDPKGSAESRKPNLYSWKANNRFQWNNLIPAVSLYAGAHFTLENNPFYPNDPVVSPKAGIATQSHLTPNWVLVTNISYDKITSDDPILSYIITTTFALPNPKWSIFGEHQGIKSDAYADIIFRGGAAHLFSKNFQVDASIGASVKDTPSRLFGGVGLSYRLDFHKDELKQFNDGTNSNAPNKRKQKKK</sequence>
<keyword evidence="3" id="KW-1185">Reference proteome</keyword>
<organism evidence="2 3">
    <name type="scientific">Imtechella halotolerans K1</name>
    <dbReference type="NCBI Taxonomy" id="946077"/>
    <lineage>
        <taxon>Bacteria</taxon>
        <taxon>Pseudomonadati</taxon>
        <taxon>Bacteroidota</taxon>
        <taxon>Flavobacteriia</taxon>
        <taxon>Flavobacteriales</taxon>
        <taxon>Flavobacteriaceae</taxon>
        <taxon>Imtechella</taxon>
    </lineage>
</organism>
<dbReference type="EMBL" id="AJJU01000032">
    <property type="protein sequence ID" value="EID72858.1"/>
    <property type="molecule type" value="Genomic_DNA"/>
</dbReference>
<evidence type="ECO:0000256" key="1">
    <source>
        <dbReference type="SAM" id="SignalP"/>
    </source>
</evidence>
<evidence type="ECO:0000313" key="2">
    <source>
        <dbReference type="EMBL" id="EID72858.1"/>
    </source>
</evidence>
<comment type="caution">
    <text evidence="2">The sequence shown here is derived from an EMBL/GenBank/DDBJ whole genome shotgun (WGS) entry which is preliminary data.</text>
</comment>
<dbReference type="Proteomes" id="UP000005938">
    <property type="component" value="Unassembled WGS sequence"/>
</dbReference>
<protein>
    <recommendedName>
        <fullName evidence="4">Transporter</fullName>
    </recommendedName>
</protein>
<evidence type="ECO:0008006" key="4">
    <source>
        <dbReference type="Google" id="ProtNLM"/>
    </source>
</evidence>
<evidence type="ECO:0000313" key="3">
    <source>
        <dbReference type="Proteomes" id="UP000005938"/>
    </source>
</evidence>
<dbReference type="PATRIC" id="fig|946077.3.peg.2237"/>
<dbReference type="AlphaFoldDB" id="I0W8Z2"/>
<dbReference type="eggNOG" id="ENOG502Z7YU">
    <property type="taxonomic scope" value="Bacteria"/>
</dbReference>
<reference evidence="2 3" key="1">
    <citation type="journal article" date="2012" name="J. Bacteriol.">
        <title>Genome Sequence of the Halotolerant Bacterium Imtechella halotolerans K1T.</title>
        <authorList>
            <person name="Kumar S."/>
            <person name="Vikram S."/>
            <person name="Subramanian S."/>
            <person name="Raghava G.P."/>
            <person name="Pinnaka A.K."/>
        </authorList>
    </citation>
    <scope>NUCLEOTIDE SEQUENCE [LARGE SCALE GENOMIC DNA]</scope>
    <source>
        <strain evidence="2 3">K1</strain>
    </source>
</reference>
<accession>I0W8Z2</accession>
<keyword evidence="1" id="KW-0732">Signal</keyword>